<evidence type="ECO:0000313" key="4">
    <source>
        <dbReference type="EMBL" id="RUS32957.1"/>
    </source>
</evidence>
<dbReference type="Gene3D" id="3.30.160.360">
    <property type="match status" value="1"/>
</dbReference>
<dbReference type="Pfam" id="PF05965">
    <property type="entry name" value="FYRC"/>
    <property type="match status" value="1"/>
</dbReference>
<evidence type="ECO:0008006" key="6">
    <source>
        <dbReference type="Google" id="ProtNLM"/>
    </source>
</evidence>
<feature type="compositionally biased region" description="Basic and acidic residues" evidence="3">
    <location>
        <begin position="104"/>
        <end position="115"/>
    </location>
</feature>
<comment type="subcellular location">
    <subcellularLocation>
        <location evidence="1">Nucleus</location>
    </subcellularLocation>
</comment>
<feature type="compositionally biased region" description="Polar residues" evidence="3">
    <location>
        <begin position="10"/>
        <end position="21"/>
    </location>
</feature>
<reference evidence="4 5" key="1">
    <citation type="journal article" date="2018" name="New Phytol.">
        <title>Phylogenomics of Endogonaceae and evolution of mycorrhizas within Mucoromycota.</title>
        <authorList>
            <person name="Chang Y."/>
            <person name="Desiro A."/>
            <person name="Na H."/>
            <person name="Sandor L."/>
            <person name="Lipzen A."/>
            <person name="Clum A."/>
            <person name="Barry K."/>
            <person name="Grigoriev I.V."/>
            <person name="Martin F.M."/>
            <person name="Stajich J.E."/>
            <person name="Smith M.E."/>
            <person name="Bonito G."/>
            <person name="Spatafora J.W."/>
        </authorList>
    </citation>
    <scope>NUCLEOTIDE SEQUENCE [LARGE SCALE GENOMIC DNA]</scope>
    <source>
        <strain evidence="4 5">AD002</strain>
    </source>
</reference>
<feature type="region of interest" description="Disordered" evidence="3">
    <location>
        <begin position="1"/>
        <end position="34"/>
    </location>
</feature>
<comment type="caution">
    <text evidence="4">The sequence shown here is derived from an EMBL/GenBank/DDBJ whole genome shotgun (WGS) entry which is preliminary data.</text>
</comment>
<evidence type="ECO:0000256" key="2">
    <source>
        <dbReference type="ARBA" id="ARBA00023242"/>
    </source>
</evidence>
<proteinExistence type="predicted"/>
<name>A0A433QT81_9FUNG</name>
<dbReference type="GO" id="GO:0051726">
    <property type="term" value="P:regulation of cell cycle"/>
    <property type="evidence" value="ECO:0007669"/>
    <property type="project" value="TreeGrafter"/>
</dbReference>
<protein>
    <recommendedName>
        <fullName evidence="6">FYR C-terminal domain-containing protein</fullName>
    </recommendedName>
</protein>
<sequence length="286" mass="31874">MTTAKHRPSENTPAEQNEILTSSESEPERRRRENISANLQILTELGLTQGGLVVKKNSEHEVTWANDRPKKKKKNGRSYMKLSSRNPSRVSRRLKGEPPAFTHTLDDDFVNKDDQPIPTTMTTGKTRRGTRSLWWSTKQTTGLVTTCEVPDCIEVPLTLGSISTTIWNAGSLVTGENRKRYWSGRACLYKHPYPVGYRATKRHFNQTFIMSIAEGEKGPVFSVTAENGMTWDGPTPTAPWTAACKKSPSTGTRVSGPLFFGFSDPITLKLIESLPNYDLAAAEVEN</sequence>
<accession>A0A433QT81</accession>
<dbReference type="PANTHER" id="PTHR22715">
    <property type="entry name" value="TRANSFORMING GROWTH FACTOR BETA REGULATED GENE 1"/>
    <property type="match status" value="1"/>
</dbReference>
<dbReference type="GO" id="GO:0005634">
    <property type="term" value="C:nucleus"/>
    <property type="evidence" value="ECO:0007669"/>
    <property type="project" value="UniProtKB-SubCell"/>
</dbReference>
<dbReference type="InterPro" id="IPR003889">
    <property type="entry name" value="FYrich_C"/>
</dbReference>
<feature type="region of interest" description="Disordered" evidence="3">
    <location>
        <begin position="65"/>
        <end position="125"/>
    </location>
</feature>
<dbReference type="PROSITE" id="PS51543">
    <property type="entry name" value="FYRC"/>
    <property type="match status" value="1"/>
</dbReference>
<dbReference type="EMBL" id="RBNJ01001622">
    <property type="protein sequence ID" value="RUS32957.1"/>
    <property type="molecule type" value="Genomic_DNA"/>
</dbReference>
<dbReference type="Proteomes" id="UP000274822">
    <property type="component" value="Unassembled WGS sequence"/>
</dbReference>
<dbReference type="AlphaFoldDB" id="A0A433QT81"/>
<gene>
    <name evidence="4" type="ORF">BC938DRAFT_473684</name>
</gene>
<keyword evidence="5" id="KW-1185">Reference proteome</keyword>
<dbReference type="PROSITE" id="PS51542">
    <property type="entry name" value="FYRN"/>
    <property type="match status" value="1"/>
</dbReference>
<dbReference type="PANTHER" id="PTHR22715:SF0">
    <property type="entry name" value="TRANSFORMING GROWTH FACTOR BETA REGULATOR 1"/>
    <property type="match status" value="1"/>
</dbReference>
<dbReference type="InterPro" id="IPR003888">
    <property type="entry name" value="FYrich_N"/>
</dbReference>
<organism evidence="4 5">
    <name type="scientific">Jimgerdemannia flammicorona</name>
    <dbReference type="NCBI Taxonomy" id="994334"/>
    <lineage>
        <taxon>Eukaryota</taxon>
        <taxon>Fungi</taxon>
        <taxon>Fungi incertae sedis</taxon>
        <taxon>Mucoromycota</taxon>
        <taxon>Mucoromycotina</taxon>
        <taxon>Endogonomycetes</taxon>
        <taxon>Endogonales</taxon>
        <taxon>Endogonaceae</taxon>
        <taxon>Jimgerdemannia</taxon>
    </lineage>
</organism>
<dbReference type="InterPro" id="IPR040092">
    <property type="entry name" value="TBRG1"/>
</dbReference>
<evidence type="ECO:0000313" key="5">
    <source>
        <dbReference type="Proteomes" id="UP000274822"/>
    </source>
</evidence>
<evidence type="ECO:0000256" key="1">
    <source>
        <dbReference type="ARBA" id="ARBA00004123"/>
    </source>
</evidence>
<keyword evidence="2" id="KW-0539">Nucleus</keyword>
<evidence type="ECO:0000256" key="3">
    <source>
        <dbReference type="SAM" id="MobiDB-lite"/>
    </source>
</evidence>